<organism evidence="1 2">
    <name type="scientific">Acrobeloides nanus</name>
    <dbReference type="NCBI Taxonomy" id="290746"/>
    <lineage>
        <taxon>Eukaryota</taxon>
        <taxon>Metazoa</taxon>
        <taxon>Ecdysozoa</taxon>
        <taxon>Nematoda</taxon>
        <taxon>Chromadorea</taxon>
        <taxon>Rhabditida</taxon>
        <taxon>Tylenchina</taxon>
        <taxon>Cephalobomorpha</taxon>
        <taxon>Cephaloboidea</taxon>
        <taxon>Cephalobidae</taxon>
        <taxon>Acrobeloides</taxon>
    </lineage>
</organism>
<evidence type="ECO:0000313" key="2">
    <source>
        <dbReference type="WBParaSite" id="ACRNAN_scaffold335.g18472.t1"/>
    </source>
</evidence>
<name>A0A914DPY8_9BILA</name>
<sequence>MTSELDFEQVWTNLRLVEGLEDLYSDLFLTISKIDTLVKSYGKIISGQKDKVVSLKISPVEYEAVDIFKELRAMTEDVNKTFDIIEAKSTLENFSTKLEIFKNDNEMEEHLKEKWRCLKHMNEEIIKNSERSLLTCSEQAETILSEYKTKLSKYNTNEENIVKTCQNKIEKFLIEEFQKQRVAAAQKLLDKIRDQADEQASHVLEKIEAENRKRTKALEYEEDLRNQAHELKMKILNHPLEARKRHADLEKHLQKLEEQAKLLELSVKYGKVVTVNEDEEEGKGPVTIWEEFIDETEIQKDGYFYLKI</sequence>
<protein>
    <submittedName>
        <fullName evidence="2">Uncharacterized protein</fullName>
    </submittedName>
</protein>
<proteinExistence type="predicted"/>
<dbReference type="WBParaSite" id="ACRNAN_scaffold335.g18472.t1">
    <property type="protein sequence ID" value="ACRNAN_scaffold335.g18472.t1"/>
    <property type="gene ID" value="ACRNAN_scaffold335.g18472"/>
</dbReference>
<evidence type="ECO:0000313" key="1">
    <source>
        <dbReference type="Proteomes" id="UP000887540"/>
    </source>
</evidence>
<accession>A0A914DPY8</accession>
<keyword evidence="1" id="KW-1185">Reference proteome</keyword>
<dbReference type="Proteomes" id="UP000887540">
    <property type="component" value="Unplaced"/>
</dbReference>
<reference evidence="2" key="1">
    <citation type="submission" date="2022-11" db="UniProtKB">
        <authorList>
            <consortium name="WormBaseParasite"/>
        </authorList>
    </citation>
    <scope>IDENTIFICATION</scope>
</reference>
<dbReference type="AlphaFoldDB" id="A0A914DPY8"/>